<dbReference type="GO" id="GO:0006405">
    <property type="term" value="P:RNA export from nucleus"/>
    <property type="evidence" value="ECO:0007669"/>
    <property type="project" value="TreeGrafter"/>
</dbReference>
<proteinExistence type="inferred from homology"/>
<dbReference type="InterPro" id="IPR011047">
    <property type="entry name" value="Quinoprotein_ADH-like_sf"/>
</dbReference>
<evidence type="ECO:0000259" key="6">
    <source>
        <dbReference type="Pfam" id="PF03177"/>
    </source>
</evidence>
<feature type="domain" description="Nucleoporin Nup133/Nup155-like N-terminal" evidence="7">
    <location>
        <begin position="75"/>
        <end position="367"/>
    </location>
</feature>
<dbReference type="Gene3D" id="1.25.40.440">
    <property type="entry name" value="Nucleoporin, helical domain, central subdomain"/>
    <property type="match status" value="1"/>
</dbReference>
<dbReference type="InterPro" id="IPR042538">
    <property type="entry name" value="Nucleoporin_Nup155_C_3"/>
</dbReference>
<dbReference type="GO" id="GO:0017056">
    <property type="term" value="F:structural constituent of nuclear pore"/>
    <property type="evidence" value="ECO:0007669"/>
    <property type="project" value="InterPro"/>
</dbReference>
<dbReference type="PANTHER" id="PTHR10350">
    <property type="entry name" value="NUCLEAR PORE COMPLEX PROTEIN NUP155"/>
    <property type="match status" value="1"/>
</dbReference>
<dbReference type="Proteomes" id="UP001230188">
    <property type="component" value="Unassembled WGS sequence"/>
</dbReference>
<feature type="domain" description="Nucleoporin Nup133/Nup155-like C-terminal" evidence="6">
    <location>
        <begin position="1048"/>
        <end position="1225"/>
    </location>
</feature>
<dbReference type="EMBL" id="JAQMWT010000375">
    <property type="protein sequence ID" value="KAJ8602608.1"/>
    <property type="molecule type" value="Genomic_DNA"/>
</dbReference>
<feature type="compositionally biased region" description="Acidic residues" evidence="5">
    <location>
        <begin position="29"/>
        <end position="38"/>
    </location>
</feature>
<protein>
    <submittedName>
        <fullName evidence="8">Uncharacterized protein</fullName>
    </submittedName>
</protein>
<feature type="compositionally biased region" description="Acidic residues" evidence="5">
    <location>
        <begin position="8"/>
        <end position="20"/>
    </location>
</feature>
<dbReference type="GO" id="GO:0006606">
    <property type="term" value="P:protein import into nucleus"/>
    <property type="evidence" value="ECO:0007669"/>
    <property type="project" value="TreeGrafter"/>
</dbReference>
<dbReference type="Gene3D" id="1.20.58.1780">
    <property type="match status" value="1"/>
</dbReference>
<organism evidence="8 9">
    <name type="scientific">Chrysophaeum taylorii</name>
    <dbReference type="NCBI Taxonomy" id="2483200"/>
    <lineage>
        <taxon>Eukaryota</taxon>
        <taxon>Sar</taxon>
        <taxon>Stramenopiles</taxon>
        <taxon>Ochrophyta</taxon>
        <taxon>Pelagophyceae</taxon>
        <taxon>Pelagomonadales</taxon>
        <taxon>Pelagomonadaceae</taxon>
        <taxon>Chrysophaeum</taxon>
    </lineage>
</organism>
<keyword evidence="9" id="KW-1185">Reference proteome</keyword>
<dbReference type="InterPro" id="IPR014908">
    <property type="entry name" value="Nucleoporin_Nup133/Nup155_N"/>
</dbReference>
<dbReference type="GO" id="GO:0044611">
    <property type="term" value="C:nuclear pore inner ring"/>
    <property type="evidence" value="ECO:0007669"/>
    <property type="project" value="TreeGrafter"/>
</dbReference>
<dbReference type="SUPFAM" id="SSF50998">
    <property type="entry name" value="Quinoprotein alcohol dehydrogenase-like"/>
    <property type="match status" value="1"/>
</dbReference>
<dbReference type="InterPro" id="IPR042537">
    <property type="entry name" value="Nucleoporin_Nup155_C_2"/>
</dbReference>
<sequence length="1439" mass="158982">MLVQQRGEEEDEEDEEDEEEERGRRRREEDEEKEDLSEWEAVKFEVSAERFELFEELEAPKTEVVASVLANTKNAAWPAMVAQEGRRQGFGKCGLLPEMECAWVGLGKTLVVWDYGRQDLAAYEGLSGPPTCACSAPAKSRVFEDVVSRVVAVATETELRLLALAYRKDGSTLELLPTEFVAPVDPRVELRAAVAAADGRVFFGGNDGLVHEFDYATRESWPARLTRLVFAKEGGRFLGYEGFRPPKMARRGDSRARRVVAAAFGDWFFEKDPVLRLAVDDVRGCLYALSDGGTLDAYALKDLKHVGRSSVVEAARRWCERRAQHELAAPYKPAKIVDLGVVSPFHSSLLHAVCVDESGTRYYYTTARERDLYWREAPPNLLATLSLVFVRALQDPLRIALAWESYGLAVMPARVDDDADKLFCCAHDAGVFFEGTNHHKVLGIAETSAPCKLRTLMLLSSSCSSRGVVSGLANEVPVPKKSAAAGLAGQRERKPLLARFLAAAAAAAAAREEEEEEVVVAPSSSSKKTVVSANGGAPLLLPEEMEEQLDATPVPEVAAQYLFGARRVAILTRAGVEEYARIWPIDQLRDLLDRGADVGWFAKRYGELETCCMALGIVVLRAPGDDQALKALALAKFKEIGTKATFTQQQQQQWFFGQPAPTIAFAPSTQYRALRLLVSRLARPVWSKPMVWSEGGRAVFLLEPSELAQIRIPVLELRALLKRDELFADATANDVLELERTYASQNVVVSWDKASAAARNAESARRETRETHKLYRFVSRLANALSLLDILRRARDAEDDGGSDQGGAVDARLKILCPVSLADLACSRDTHEKVVSCLRALTVPRWLDKRGTGYEWPEPLAAALGEACSSYFNSADATAQHGAARLRRAKELDSRQRWDEARAERLLARDFYLKAAAQWRSPNDAETALPVACDALLDANFAPAAVEVAVACARNFEEGDSSSYDALHSEQHHWELGLYRGGGGGGGAGSKKKKKKKKARDACYAIAADVARAAPHPAVLKAALSPTAAPEWFASQIVRDTLDRDERALLEVRLSTSLAKLLERQAPQVLWRHHLHWRRDAEASSLMERLATAPDLSLDVRIGYLVRAVEAARRAGLDDESRRLEEALELARLQHRCALATLDLARKATSSSTSSSEGGGGATKQELQAAHATLSSSLLPVSELYNDFASKFDHWDVCLAVMHATNQGDAKYAELLWRSILRRAVPLRSRDEETRAKLKDPAWWSDDDVMDDALAHLRSPPTGFFEDGDWIPPLVHLVSRLTADLGARSLDARGDARFSLALPLAPIVALLHKLGAEHSRFSSELAIPSWVLAAISPVPRVYQFLALRDIYRHKAEDMFEKFLALKAAADLLDSWSRDVANAPSERPLFAAAERRGARPQDILAVLDSDFDQPQRSPDLVQLKHSLHLTITRVDQIFRR</sequence>
<comment type="subcellular location">
    <subcellularLocation>
        <location evidence="1">Nucleus</location>
    </subcellularLocation>
</comment>
<evidence type="ECO:0000259" key="7">
    <source>
        <dbReference type="Pfam" id="PF08801"/>
    </source>
</evidence>
<gene>
    <name evidence="8" type="ORF">CTAYLR_009537</name>
</gene>
<evidence type="ECO:0000313" key="9">
    <source>
        <dbReference type="Proteomes" id="UP001230188"/>
    </source>
</evidence>
<dbReference type="InterPro" id="IPR007187">
    <property type="entry name" value="Nucleoporin_Nup133/Nup155_C"/>
</dbReference>
<evidence type="ECO:0000256" key="5">
    <source>
        <dbReference type="SAM" id="MobiDB-lite"/>
    </source>
</evidence>
<evidence type="ECO:0000256" key="2">
    <source>
        <dbReference type="ARBA" id="ARBA00007373"/>
    </source>
</evidence>
<feature type="domain" description="Nucleoporin Nup133/Nup155-like C-terminal" evidence="6">
    <location>
        <begin position="670"/>
        <end position="962"/>
    </location>
</feature>
<evidence type="ECO:0000256" key="4">
    <source>
        <dbReference type="ARBA" id="ARBA00023242"/>
    </source>
</evidence>
<dbReference type="Pfam" id="PF08801">
    <property type="entry name" value="Nucleoporin_N"/>
    <property type="match status" value="1"/>
</dbReference>
<dbReference type="GO" id="GO:0036228">
    <property type="term" value="P:protein localization to nuclear inner membrane"/>
    <property type="evidence" value="ECO:0007669"/>
    <property type="project" value="TreeGrafter"/>
</dbReference>
<dbReference type="InterPro" id="IPR004870">
    <property type="entry name" value="Nucleoporin_Nup155"/>
</dbReference>
<dbReference type="Pfam" id="PF03177">
    <property type="entry name" value="Nucleoporin_C"/>
    <property type="match status" value="2"/>
</dbReference>
<keyword evidence="3" id="KW-0813">Transport</keyword>
<comment type="caution">
    <text evidence="8">The sequence shown here is derived from an EMBL/GenBank/DDBJ whole genome shotgun (WGS) entry which is preliminary data.</text>
</comment>
<evidence type="ECO:0000256" key="1">
    <source>
        <dbReference type="ARBA" id="ARBA00004123"/>
    </source>
</evidence>
<feature type="region of interest" description="Disordered" evidence="5">
    <location>
        <begin position="1"/>
        <end position="38"/>
    </location>
</feature>
<dbReference type="PANTHER" id="PTHR10350:SF6">
    <property type="entry name" value="NUCLEAR PORE COMPLEX PROTEIN NUP155"/>
    <property type="match status" value="1"/>
</dbReference>
<comment type="similarity">
    <text evidence="2">Belongs to the non-repetitive/WGA-negative nucleoporin family.</text>
</comment>
<keyword evidence="4" id="KW-0539">Nucleus</keyword>
<dbReference type="Gene3D" id="1.20.120.1880">
    <property type="entry name" value="Nucleoporin, helical C-terminal domain"/>
    <property type="match status" value="1"/>
</dbReference>
<evidence type="ECO:0000313" key="8">
    <source>
        <dbReference type="EMBL" id="KAJ8602608.1"/>
    </source>
</evidence>
<reference evidence="8" key="1">
    <citation type="submission" date="2023-01" db="EMBL/GenBank/DDBJ databases">
        <title>Metagenome sequencing of chrysophaentin producing Chrysophaeum taylorii.</title>
        <authorList>
            <person name="Davison J."/>
            <person name="Bewley C."/>
        </authorList>
    </citation>
    <scope>NUCLEOTIDE SEQUENCE</scope>
    <source>
        <strain evidence="8">NIES-1699</strain>
    </source>
</reference>
<accession>A0AAD7UF89</accession>
<dbReference type="GO" id="GO:0000972">
    <property type="term" value="P:transcription-dependent tethering of RNA polymerase II gene DNA at nuclear periphery"/>
    <property type="evidence" value="ECO:0007669"/>
    <property type="project" value="TreeGrafter"/>
</dbReference>
<evidence type="ECO:0000256" key="3">
    <source>
        <dbReference type="ARBA" id="ARBA00022448"/>
    </source>
</evidence>
<name>A0AAD7UF89_9STRA</name>